<comment type="caution">
    <text evidence="1">The sequence shown here is derived from an EMBL/GenBank/DDBJ whole genome shotgun (WGS) entry which is preliminary data.</text>
</comment>
<evidence type="ECO:0000313" key="1">
    <source>
        <dbReference type="EMBL" id="KAK8214795.1"/>
    </source>
</evidence>
<dbReference type="EMBL" id="JAMKPW020000010">
    <property type="protein sequence ID" value="KAK8214795.1"/>
    <property type="molecule type" value="Genomic_DNA"/>
</dbReference>
<proteinExistence type="predicted"/>
<reference evidence="1" key="1">
    <citation type="submission" date="2024-02" db="EMBL/GenBank/DDBJ databases">
        <title>Metagenome Assembled Genome of Zalaria obscura JY119.</title>
        <authorList>
            <person name="Vighnesh L."/>
            <person name="Jagadeeshwari U."/>
            <person name="Venkata Ramana C."/>
            <person name="Sasikala C."/>
        </authorList>
    </citation>
    <scope>NUCLEOTIDE SEQUENCE</scope>
    <source>
        <strain evidence="1">JY119</strain>
    </source>
</reference>
<dbReference type="Proteomes" id="UP001320706">
    <property type="component" value="Unassembled WGS sequence"/>
</dbReference>
<keyword evidence="2" id="KW-1185">Reference proteome</keyword>
<organism evidence="1 2">
    <name type="scientific">Zalaria obscura</name>
    <dbReference type="NCBI Taxonomy" id="2024903"/>
    <lineage>
        <taxon>Eukaryota</taxon>
        <taxon>Fungi</taxon>
        <taxon>Dikarya</taxon>
        <taxon>Ascomycota</taxon>
        <taxon>Pezizomycotina</taxon>
        <taxon>Dothideomycetes</taxon>
        <taxon>Dothideomycetidae</taxon>
        <taxon>Dothideales</taxon>
        <taxon>Zalariaceae</taxon>
        <taxon>Zalaria</taxon>
    </lineage>
</organism>
<evidence type="ECO:0000313" key="2">
    <source>
        <dbReference type="Proteomes" id="UP001320706"/>
    </source>
</evidence>
<accession>A0ACC3SHL5</accession>
<gene>
    <name evidence="1" type="ORF">M8818_002378</name>
</gene>
<sequence>MANQTVRTLSADTCDIGDQSQTFGKAECGPRSASFPPTPAESRTLGRGGIIRSLILRSAHERGSFQMQGPVCLPHGVLTPLVPLVWNSGPTLSLTLGQNRTIPHQHSALK</sequence>
<protein>
    <submittedName>
        <fullName evidence="1">Uncharacterized protein</fullName>
    </submittedName>
</protein>
<name>A0ACC3SHL5_9PEZI</name>